<evidence type="ECO:0000256" key="4">
    <source>
        <dbReference type="ARBA" id="ARBA00022801"/>
    </source>
</evidence>
<dbReference type="NCBIfam" id="NF033103">
    <property type="entry name" value="bla_class_A"/>
    <property type="match status" value="1"/>
</dbReference>
<comment type="catalytic activity">
    <reaction evidence="1 6">
        <text>a beta-lactam + H2O = a substituted beta-amino acid</text>
        <dbReference type="Rhea" id="RHEA:20401"/>
        <dbReference type="ChEBI" id="CHEBI:15377"/>
        <dbReference type="ChEBI" id="CHEBI:35627"/>
        <dbReference type="ChEBI" id="CHEBI:140347"/>
        <dbReference type="EC" id="3.5.2.6"/>
    </reaction>
</comment>
<evidence type="ECO:0000256" key="6">
    <source>
        <dbReference type="RuleBase" id="RU361140"/>
    </source>
</evidence>
<dbReference type="Proteomes" id="UP000317550">
    <property type="component" value="Chromosome"/>
</dbReference>
<comment type="similarity">
    <text evidence="2 6">Belongs to the class-A beta-lactamase family.</text>
</comment>
<proteinExistence type="inferred from homology"/>
<reference evidence="10" key="1">
    <citation type="submission" date="2019-07" db="EMBL/GenBank/DDBJ databases">
        <title>Chitinimonas sp. nov., isolated from Ny-Alesund, arctica soil.</title>
        <authorList>
            <person name="Xu Q."/>
            <person name="Peng F."/>
        </authorList>
    </citation>
    <scope>NUCLEOTIDE SEQUENCE [LARGE SCALE GENOMIC DNA]</scope>
    <source>
        <strain evidence="10">R3-44</strain>
    </source>
</reference>
<accession>A0A516SCU7</accession>
<feature type="signal peptide" evidence="7">
    <location>
        <begin position="1"/>
        <end position="29"/>
    </location>
</feature>
<keyword evidence="10" id="KW-1185">Reference proteome</keyword>
<evidence type="ECO:0000256" key="3">
    <source>
        <dbReference type="ARBA" id="ARBA00012865"/>
    </source>
</evidence>
<dbReference type="GO" id="GO:0030655">
    <property type="term" value="P:beta-lactam antibiotic catabolic process"/>
    <property type="evidence" value="ECO:0007669"/>
    <property type="project" value="InterPro"/>
</dbReference>
<organism evidence="9 10">
    <name type="scientific">Chitinimonas arctica</name>
    <dbReference type="NCBI Taxonomy" id="2594795"/>
    <lineage>
        <taxon>Bacteria</taxon>
        <taxon>Pseudomonadati</taxon>
        <taxon>Pseudomonadota</taxon>
        <taxon>Betaproteobacteria</taxon>
        <taxon>Neisseriales</taxon>
        <taxon>Chitinibacteraceae</taxon>
        <taxon>Chitinimonas</taxon>
    </lineage>
</organism>
<dbReference type="RefSeq" id="WP_143856898.1">
    <property type="nucleotide sequence ID" value="NZ_CP041730.1"/>
</dbReference>
<dbReference type="Pfam" id="PF13354">
    <property type="entry name" value="Beta-lactamase2"/>
    <property type="match status" value="1"/>
</dbReference>
<dbReference type="OrthoDB" id="9784149at2"/>
<feature type="chain" id="PRO_5028041503" description="Beta-lactamase" evidence="7">
    <location>
        <begin position="30"/>
        <end position="296"/>
    </location>
</feature>
<keyword evidence="4 6" id="KW-0378">Hydrolase</keyword>
<evidence type="ECO:0000313" key="9">
    <source>
        <dbReference type="EMBL" id="QDQ25975.1"/>
    </source>
</evidence>
<dbReference type="PRINTS" id="PR00118">
    <property type="entry name" value="BLACTAMASEA"/>
</dbReference>
<dbReference type="PROSITE" id="PS51257">
    <property type="entry name" value="PROKAR_LIPOPROTEIN"/>
    <property type="match status" value="1"/>
</dbReference>
<evidence type="ECO:0000256" key="1">
    <source>
        <dbReference type="ARBA" id="ARBA00001526"/>
    </source>
</evidence>
<dbReference type="SUPFAM" id="SSF56601">
    <property type="entry name" value="beta-lactamase/transpeptidase-like"/>
    <property type="match status" value="1"/>
</dbReference>
<dbReference type="PANTHER" id="PTHR35333:SF3">
    <property type="entry name" value="BETA-LACTAMASE-TYPE TRANSPEPTIDASE FOLD CONTAINING PROTEIN"/>
    <property type="match status" value="1"/>
</dbReference>
<gene>
    <name evidence="9" type="primary">bla</name>
    <name evidence="9" type="ORF">FNU76_06200</name>
</gene>
<feature type="domain" description="Beta-lactamase class A catalytic" evidence="8">
    <location>
        <begin position="54"/>
        <end position="270"/>
    </location>
</feature>
<dbReference type="InterPro" id="IPR023650">
    <property type="entry name" value="Beta-lactam_class-A_AS"/>
</dbReference>
<dbReference type="PROSITE" id="PS51318">
    <property type="entry name" value="TAT"/>
    <property type="match status" value="1"/>
</dbReference>
<dbReference type="InterPro" id="IPR006311">
    <property type="entry name" value="TAT_signal"/>
</dbReference>
<dbReference type="EMBL" id="CP041730">
    <property type="protein sequence ID" value="QDQ25975.1"/>
    <property type="molecule type" value="Genomic_DNA"/>
</dbReference>
<evidence type="ECO:0000313" key="10">
    <source>
        <dbReference type="Proteomes" id="UP000317550"/>
    </source>
</evidence>
<dbReference type="InterPro" id="IPR045155">
    <property type="entry name" value="Beta-lactam_cat"/>
</dbReference>
<dbReference type="Gene3D" id="3.40.710.10">
    <property type="entry name" value="DD-peptidase/beta-lactamase superfamily"/>
    <property type="match status" value="1"/>
</dbReference>
<dbReference type="KEGG" id="cari:FNU76_06200"/>
<protein>
    <recommendedName>
        <fullName evidence="3 6">Beta-lactamase</fullName>
        <ecNumber evidence="3 6">3.5.2.6</ecNumber>
    </recommendedName>
</protein>
<dbReference type="InterPro" id="IPR012338">
    <property type="entry name" value="Beta-lactam/transpept-like"/>
</dbReference>
<name>A0A516SCU7_9NEIS</name>
<evidence type="ECO:0000259" key="8">
    <source>
        <dbReference type="Pfam" id="PF13354"/>
    </source>
</evidence>
<sequence>MIHSPTRRTFLLTAAALPLIGACGSLDIAAGPRTATAQAQLAQLELAFKGRIGFFAIDTGNGSSLGYRADERFPMCSTFKMMLAAAILARSTQTDGLLKQRIQYGQHDLLPHSPITEQHLKDGMPVADLCAATVQYSDNGAANLLMKILGGPAALTAFAQSIGDHTFRLDRWETELNTAIPGDGRDTTTPAAMGRSLQGLALGNALPPPQREQLQTWLLGNTTGATRIQAGVPAGWRVGDKTGTGSYGTANDIAVLWPAHRAPVVVTVFTTQKEQHAKARNDVIASAARIAVDWLV</sequence>
<dbReference type="GO" id="GO:0046677">
    <property type="term" value="P:response to antibiotic"/>
    <property type="evidence" value="ECO:0007669"/>
    <property type="project" value="UniProtKB-UniRule"/>
</dbReference>
<keyword evidence="7" id="KW-0732">Signal</keyword>
<dbReference type="PANTHER" id="PTHR35333">
    <property type="entry name" value="BETA-LACTAMASE"/>
    <property type="match status" value="1"/>
</dbReference>
<dbReference type="GO" id="GO:0008800">
    <property type="term" value="F:beta-lactamase activity"/>
    <property type="evidence" value="ECO:0007669"/>
    <property type="project" value="UniProtKB-UniRule"/>
</dbReference>
<dbReference type="PROSITE" id="PS00146">
    <property type="entry name" value="BETA_LACTAMASE_A"/>
    <property type="match status" value="1"/>
</dbReference>
<dbReference type="AlphaFoldDB" id="A0A516SCU7"/>
<evidence type="ECO:0000256" key="7">
    <source>
        <dbReference type="SAM" id="SignalP"/>
    </source>
</evidence>
<dbReference type="InterPro" id="IPR000871">
    <property type="entry name" value="Beta-lactam_class-A"/>
</dbReference>
<evidence type="ECO:0000256" key="2">
    <source>
        <dbReference type="ARBA" id="ARBA00009009"/>
    </source>
</evidence>
<dbReference type="EC" id="3.5.2.6" evidence="3 6"/>
<keyword evidence="5 6" id="KW-0046">Antibiotic resistance</keyword>
<evidence type="ECO:0000256" key="5">
    <source>
        <dbReference type="ARBA" id="ARBA00023251"/>
    </source>
</evidence>